<dbReference type="PANTHER" id="PTHR47080:SF1">
    <property type="entry name" value="CHROMOSOME 16 OPEN READING FRAME 96"/>
    <property type="match status" value="1"/>
</dbReference>
<feature type="coiled-coil region" evidence="1">
    <location>
        <begin position="374"/>
        <end position="419"/>
    </location>
</feature>
<feature type="compositionally biased region" description="Basic and acidic residues" evidence="2">
    <location>
        <begin position="84"/>
        <end position="138"/>
    </location>
</feature>
<sequence>MAESSTVISLPQMCDLALNTPEVGIVNFTVLHSLLHVIINQIGMTDTNVEFRGTDSERIQSFISSSKPGNALTLTQYTVEDGGTDGKMRDKKRVSIEEKGATDQHQKEKNEKKTKADAKPIKKEPRGSKDLSSDKDSSKSTIVLVQSSKGQLPTAQFTVALTKEDFDKMLDDMEKLENRIKELEELPANSKLMEALMTEDGEKTPVLDMFQILALQKKMDAAEKGIEKLASIIEGVARGSKIEITDAELSNVSRRQSQDSPSLAQLEERVKKLEKAVKQGPVRASGSESGPETGNESSTRESAVKGAAMVVDDADLERVDISHIPVDQALEMLKDELLSMKNQIMVFPQIVKQIEEFEKILSAGSEDQPVEVRLKLLEAKFEEILEQIDSLDNGFSRQVNNLQNHINGLDKNMGEILEKVHLLPDDGKGDNNITAELHGQLSALADDFINVSETVQKLSEEHDSRQHALEVLVEQIELLKTVKADREDLEDALADKADACQINRKVSFEQFDQACGDMSKSLEEALAKLSQQEFLWNEALQNIQGEIGGKLDKNELNPLRDFINSKLKGLQERFKTLNAMKKENEAAGTKSKYLRNVNCISCDKDVVMRKEMDPSLYPQPNAVPPNRSMGPYLAYELDQLRKQQKCLPTSKNMNVFENALQSNRSAKSPDHICNRYCGGSHTVTTPQQRVTRLGHFLEQWGPEISPVNDAHVRGTDGRMYKARDDEGLKQLASERPPTPHNDNKPSIFVNSTKKMSVEQTLSALPEQGKKSVVDQSISKHTTNAAVNPASDSL</sequence>
<evidence type="ECO:0000313" key="5">
    <source>
        <dbReference type="Proteomes" id="UP001153737"/>
    </source>
</evidence>
<feature type="region of interest" description="Disordered" evidence="2">
    <location>
        <begin position="276"/>
        <end position="305"/>
    </location>
</feature>
<feature type="region of interest" description="Disordered" evidence="2">
    <location>
        <begin position="78"/>
        <end position="139"/>
    </location>
</feature>
<keyword evidence="1" id="KW-0175">Coiled coil</keyword>
<evidence type="ECO:0000256" key="1">
    <source>
        <dbReference type="SAM" id="Coils"/>
    </source>
</evidence>
<dbReference type="InterPro" id="IPR032013">
    <property type="entry name" value="DUF4795"/>
</dbReference>
<dbReference type="Pfam" id="PF16043">
    <property type="entry name" value="DUF4795"/>
    <property type="match status" value="1"/>
</dbReference>
<reference evidence="4" key="2">
    <citation type="submission" date="2022-10" db="EMBL/GenBank/DDBJ databases">
        <authorList>
            <consortium name="ENA_rothamsted_submissions"/>
            <consortium name="culmorum"/>
            <person name="King R."/>
        </authorList>
    </citation>
    <scope>NUCLEOTIDE SEQUENCE</scope>
</reference>
<keyword evidence="5" id="KW-1185">Reference proteome</keyword>
<dbReference type="EMBL" id="OU896707">
    <property type="protein sequence ID" value="CAH1116012.1"/>
    <property type="molecule type" value="Genomic_DNA"/>
</dbReference>
<accession>A0A9P0DFG3</accession>
<evidence type="ECO:0000256" key="2">
    <source>
        <dbReference type="SAM" id="MobiDB-lite"/>
    </source>
</evidence>
<feature type="compositionally biased region" description="Polar residues" evidence="2">
    <location>
        <begin position="773"/>
        <end position="793"/>
    </location>
</feature>
<gene>
    <name evidence="4" type="ORF">PHAECO_LOCUS767</name>
</gene>
<feature type="compositionally biased region" description="Polar residues" evidence="2">
    <location>
        <begin position="286"/>
        <end position="297"/>
    </location>
</feature>
<feature type="domain" description="DUF4795" evidence="3">
    <location>
        <begin position="429"/>
        <end position="632"/>
    </location>
</feature>
<evidence type="ECO:0000259" key="3">
    <source>
        <dbReference type="Pfam" id="PF16043"/>
    </source>
</evidence>
<feature type="coiled-coil region" evidence="1">
    <location>
        <begin position="159"/>
        <end position="186"/>
    </location>
</feature>
<feature type="compositionally biased region" description="Polar residues" evidence="2">
    <location>
        <begin position="748"/>
        <end position="762"/>
    </location>
</feature>
<protein>
    <recommendedName>
        <fullName evidence="3">DUF4795 domain-containing protein</fullName>
    </recommendedName>
</protein>
<dbReference type="OrthoDB" id="5981048at2759"/>
<reference evidence="4" key="1">
    <citation type="submission" date="2022-01" db="EMBL/GenBank/DDBJ databases">
        <authorList>
            <person name="King R."/>
        </authorList>
    </citation>
    <scope>NUCLEOTIDE SEQUENCE</scope>
</reference>
<dbReference type="PANTHER" id="PTHR47080">
    <property type="entry name" value="CHROMOSOME 16 OPEN READING FRAME 96"/>
    <property type="match status" value="1"/>
</dbReference>
<feature type="region of interest" description="Disordered" evidence="2">
    <location>
        <begin position="731"/>
        <end position="793"/>
    </location>
</feature>
<dbReference type="AlphaFoldDB" id="A0A9P0DFG3"/>
<name>A0A9P0DFG3_PHACE</name>
<feature type="coiled-coil region" evidence="1">
    <location>
        <begin position="472"/>
        <end position="499"/>
    </location>
</feature>
<proteinExistence type="predicted"/>
<organism evidence="4 5">
    <name type="scientific">Phaedon cochleariae</name>
    <name type="common">Mustard beetle</name>
    <dbReference type="NCBI Taxonomy" id="80249"/>
    <lineage>
        <taxon>Eukaryota</taxon>
        <taxon>Metazoa</taxon>
        <taxon>Ecdysozoa</taxon>
        <taxon>Arthropoda</taxon>
        <taxon>Hexapoda</taxon>
        <taxon>Insecta</taxon>
        <taxon>Pterygota</taxon>
        <taxon>Neoptera</taxon>
        <taxon>Endopterygota</taxon>
        <taxon>Coleoptera</taxon>
        <taxon>Polyphaga</taxon>
        <taxon>Cucujiformia</taxon>
        <taxon>Chrysomeloidea</taxon>
        <taxon>Chrysomelidae</taxon>
        <taxon>Chrysomelinae</taxon>
        <taxon>Chrysomelini</taxon>
        <taxon>Phaedon</taxon>
    </lineage>
</organism>
<dbReference type="Proteomes" id="UP001153737">
    <property type="component" value="Chromosome 1"/>
</dbReference>
<evidence type="ECO:0000313" key="4">
    <source>
        <dbReference type="EMBL" id="CAH1116012.1"/>
    </source>
</evidence>